<dbReference type="GO" id="GO:0000049">
    <property type="term" value="F:tRNA binding"/>
    <property type="evidence" value="ECO:0007669"/>
    <property type="project" value="TreeGrafter"/>
</dbReference>
<dbReference type="GO" id="GO:0043023">
    <property type="term" value="F:ribosomal large subunit binding"/>
    <property type="evidence" value="ECO:0007669"/>
    <property type="project" value="TreeGrafter"/>
</dbReference>
<dbReference type="Pfam" id="PF05833">
    <property type="entry name" value="NFACT_N"/>
    <property type="match status" value="1"/>
</dbReference>
<dbReference type="FunFam" id="2.30.310.10:FF:000003">
    <property type="entry name" value="Zinc knuckle domain containing protein"/>
    <property type="match status" value="1"/>
</dbReference>
<protein>
    <recommendedName>
        <fullName evidence="3">Ribosome quality control complex subunit 2</fullName>
    </recommendedName>
</protein>
<dbReference type="GO" id="GO:0072344">
    <property type="term" value="P:rescue of stalled ribosome"/>
    <property type="evidence" value="ECO:0007669"/>
    <property type="project" value="TreeGrafter"/>
</dbReference>
<accession>L0P9G9</accession>
<dbReference type="InterPro" id="IPR008532">
    <property type="entry name" value="NFACT_RNA-bd"/>
</dbReference>
<sequence>MKQKLNELQKLIGLRLQNIYDISERTFQFKFATSGHKEHLLVESGSRIHLTCYVRETAALPSQFCAKLRKHLKSKRLVSLKQINSDRVVYLGFGCGSETVESFKPQYYLIFEFYAAGNILLTDSDMKILSLLRLVRPGGMHQQFSVGQLYQITPTPQNKQVEKMTEDVLRSLIKTLKDKYLSPKEEPLPKQMNLSTSFKKTSKKEKKPRELPLKKLVSWELSNYGNALIEHIIRDANIDPDMKIDEFYHNIESINLQHLLLSFQRADDLIKKCEEGSVTGYIVEKIESKTRINLNDITLESTPDPVKIYVDFNPFIPKQYSNNPNYSVITFDDGYNKSQKFDMKLKNQKDIAYRRLQITKEEHQKKIDDLQKFQNICIKKAKAIEENQEIVDETIKAVNTCVLRSMDWEDIAKLVKTEKEYESNTITIQLPCPHLDDNIYENDSTTGLFNGQNDKTETLNIDIKLSLNAWTNARDYYEKKKAASVKEEKTIAASSKALKNAERKINSDLKRNTAQEKKKLVPMRNLQWFEKFLWFISSDGYLVLAGHDLLQNKILIQNHFSKNDIYVHADLKDAAVVIIKNMIDSSFVPPNTLNQAGAFSIAKSNAWTSKIVTSAWCIINNKFLGFIMIKF</sequence>
<dbReference type="PANTHER" id="PTHR15239:SF6">
    <property type="entry name" value="RIBOSOME QUALITY CONTROL COMPLEX SUBUNIT NEMF"/>
    <property type="match status" value="1"/>
</dbReference>
<dbReference type="AlphaFoldDB" id="L0P9G9"/>
<feature type="domain" description="NFACT RNA-binding" evidence="5">
    <location>
        <begin position="531"/>
        <end position="618"/>
    </location>
</feature>
<evidence type="ECO:0000256" key="4">
    <source>
        <dbReference type="SAM" id="MobiDB-lite"/>
    </source>
</evidence>
<feature type="region of interest" description="Disordered" evidence="4">
    <location>
        <begin position="185"/>
        <end position="206"/>
    </location>
</feature>
<dbReference type="InParanoid" id="L0P9G9"/>
<dbReference type="PANTHER" id="PTHR15239">
    <property type="entry name" value="NUCLEAR EXPORT MEDIATOR FACTOR NEMF"/>
    <property type="match status" value="1"/>
</dbReference>
<evidence type="ECO:0000313" key="7">
    <source>
        <dbReference type="Proteomes" id="UP000010422"/>
    </source>
</evidence>
<name>L0P9G9_PNEJI</name>
<keyword evidence="2" id="KW-0175">Coiled coil</keyword>
<dbReference type="Proteomes" id="UP000010422">
    <property type="component" value="Unassembled WGS sequence"/>
</dbReference>
<reference evidence="6 7" key="1">
    <citation type="journal article" date="2012" name="MBio">
        <title>De novo assembly of the Pneumocystis jirovecii genome from a single bronchoalveolar lavage fluid specimen from a patient.</title>
        <authorList>
            <person name="Cisse O.H."/>
            <person name="Pagni M."/>
            <person name="Hauser P.M."/>
        </authorList>
    </citation>
    <scope>NUCLEOTIDE SEQUENCE [LARGE SCALE GENOMIC DNA]</scope>
    <source>
        <strain evidence="6 7">SE8</strain>
    </source>
</reference>
<gene>
    <name evidence="6" type="ORF">PNEJI1_003221</name>
</gene>
<dbReference type="Gene3D" id="2.30.310.10">
    <property type="entry name" value="ibrinogen binding protein from staphylococcus aureus domain"/>
    <property type="match status" value="1"/>
</dbReference>
<evidence type="ECO:0000256" key="3">
    <source>
        <dbReference type="ARBA" id="ARBA00070414"/>
    </source>
</evidence>
<evidence type="ECO:0000256" key="1">
    <source>
        <dbReference type="ARBA" id="ARBA00008318"/>
    </source>
</evidence>
<dbReference type="GO" id="GO:1990112">
    <property type="term" value="C:RQC complex"/>
    <property type="evidence" value="ECO:0007669"/>
    <property type="project" value="TreeGrafter"/>
</dbReference>
<organism evidence="7">
    <name type="scientific">Pneumocystis jirovecii</name>
    <name type="common">Human pneumocystis pneumonia agent</name>
    <dbReference type="NCBI Taxonomy" id="42068"/>
    <lineage>
        <taxon>Eukaryota</taxon>
        <taxon>Fungi</taxon>
        <taxon>Dikarya</taxon>
        <taxon>Ascomycota</taxon>
        <taxon>Taphrinomycotina</taxon>
        <taxon>Pneumocystomycetes</taxon>
        <taxon>Pneumocystaceae</taxon>
        <taxon>Pneumocystis</taxon>
    </lineage>
</organism>
<evidence type="ECO:0000259" key="5">
    <source>
        <dbReference type="Pfam" id="PF05670"/>
    </source>
</evidence>
<evidence type="ECO:0000313" key="6">
    <source>
        <dbReference type="EMBL" id="CCJ28739.1"/>
    </source>
</evidence>
<dbReference type="FunCoup" id="L0P9G9">
    <property type="interactions" value="375"/>
</dbReference>
<dbReference type="EMBL" id="CAKM01000115">
    <property type="protein sequence ID" value="CCJ28739.1"/>
    <property type="molecule type" value="Genomic_DNA"/>
</dbReference>
<comment type="similarity">
    <text evidence="1">Belongs to the NEMF family.</text>
</comment>
<proteinExistence type="inferred from homology"/>
<dbReference type="STRING" id="1209962.L0P9G9"/>
<evidence type="ECO:0000256" key="2">
    <source>
        <dbReference type="ARBA" id="ARBA00023054"/>
    </source>
</evidence>
<dbReference type="GO" id="GO:1990116">
    <property type="term" value="P:ribosome-associated ubiquitin-dependent protein catabolic process"/>
    <property type="evidence" value="ECO:0007669"/>
    <property type="project" value="TreeGrafter"/>
</dbReference>
<dbReference type="Pfam" id="PF05670">
    <property type="entry name" value="NFACT-R_1"/>
    <property type="match status" value="1"/>
</dbReference>
<dbReference type="InterPro" id="IPR051608">
    <property type="entry name" value="RQC_Subunit_NEMF"/>
</dbReference>
<comment type="caution">
    <text evidence="6">The sequence shown here is derived from an EMBL/GenBank/DDBJ whole genome shotgun (WGS) entry which is preliminary data.</text>
</comment>
<dbReference type="VEuPathDB" id="FungiDB:PNEJI1_003221"/>
<dbReference type="GO" id="GO:0005737">
    <property type="term" value="C:cytoplasm"/>
    <property type="evidence" value="ECO:0007669"/>
    <property type="project" value="UniProtKB-ARBA"/>
</dbReference>